<comment type="caution">
    <text evidence="1">The sequence shown here is derived from an EMBL/GenBank/DDBJ whole genome shotgun (WGS) entry which is preliminary data.</text>
</comment>
<evidence type="ECO:0000313" key="1">
    <source>
        <dbReference type="EMBL" id="THU40510.1"/>
    </source>
</evidence>
<evidence type="ECO:0008006" key="3">
    <source>
        <dbReference type="Google" id="ProtNLM"/>
    </source>
</evidence>
<evidence type="ECO:0000313" key="2">
    <source>
        <dbReference type="Proteomes" id="UP000306918"/>
    </source>
</evidence>
<gene>
    <name evidence="1" type="ORF">FAM09_09185</name>
</gene>
<accession>A0A4S8HXX9</accession>
<reference evidence="1 2" key="1">
    <citation type="submission" date="2019-04" db="EMBL/GenBank/DDBJ databases">
        <title>Niastella caeni sp. nov., isolated from activated sludge.</title>
        <authorList>
            <person name="Sheng M."/>
        </authorList>
    </citation>
    <scope>NUCLEOTIDE SEQUENCE [LARGE SCALE GENOMIC DNA]</scope>
    <source>
        <strain evidence="1 2">HX-2-15</strain>
    </source>
</reference>
<proteinExistence type="predicted"/>
<dbReference type="EMBL" id="STFF01000002">
    <property type="protein sequence ID" value="THU40510.1"/>
    <property type="molecule type" value="Genomic_DNA"/>
</dbReference>
<name>A0A4S8HXX9_9BACT</name>
<dbReference type="Proteomes" id="UP000306918">
    <property type="component" value="Unassembled WGS sequence"/>
</dbReference>
<organism evidence="1 2">
    <name type="scientific">Niastella caeni</name>
    <dbReference type="NCBI Taxonomy" id="2569763"/>
    <lineage>
        <taxon>Bacteria</taxon>
        <taxon>Pseudomonadati</taxon>
        <taxon>Bacteroidota</taxon>
        <taxon>Chitinophagia</taxon>
        <taxon>Chitinophagales</taxon>
        <taxon>Chitinophagaceae</taxon>
        <taxon>Niastella</taxon>
    </lineage>
</organism>
<dbReference type="OrthoDB" id="770446at2"/>
<protein>
    <recommendedName>
        <fullName evidence="3">DUF2281 domain-containing protein</fullName>
    </recommendedName>
</protein>
<dbReference type="AlphaFoldDB" id="A0A4S8HXX9"/>
<sequence length="75" mass="8749">MYGEAKKLHLIEEILKIENEAVLEEVNNVISKSKLHAVEPKSFKKFSGIWSSTEADEMKRIIEESFEQINPDDWK</sequence>
<keyword evidence="2" id="KW-1185">Reference proteome</keyword>